<feature type="compositionally biased region" description="Low complexity" evidence="1">
    <location>
        <begin position="58"/>
        <end position="69"/>
    </location>
</feature>
<protein>
    <recommendedName>
        <fullName evidence="6">DUF4129 domain-containing protein</fullName>
    </recommendedName>
</protein>
<evidence type="ECO:0000256" key="1">
    <source>
        <dbReference type="SAM" id="MobiDB-lite"/>
    </source>
</evidence>
<proteinExistence type="predicted"/>
<evidence type="ECO:0000256" key="2">
    <source>
        <dbReference type="SAM" id="Phobius"/>
    </source>
</evidence>
<keyword evidence="2" id="KW-0812">Transmembrane</keyword>
<feature type="transmembrane region" description="Helical" evidence="2">
    <location>
        <begin position="137"/>
        <end position="157"/>
    </location>
</feature>
<feature type="signal peptide" evidence="3">
    <location>
        <begin position="1"/>
        <end position="21"/>
    </location>
</feature>
<evidence type="ECO:0000313" key="4">
    <source>
        <dbReference type="EMBL" id="MBO2446136.1"/>
    </source>
</evidence>
<dbReference type="AlphaFoldDB" id="A0A939T0S8"/>
<feature type="compositionally biased region" description="Low complexity" evidence="1">
    <location>
        <begin position="81"/>
        <end position="117"/>
    </location>
</feature>
<organism evidence="4 5">
    <name type="scientific">Actinomadura barringtoniae</name>
    <dbReference type="NCBI Taxonomy" id="1427535"/>
    <lineage>
        <taxon>Bacteria</taxon>
        <taxon>Bacillati</taxon>
        <taxon>Actinomycetota</taxon>
        <taxon>Actinomycetes</taxon>
        <taxon>Streptosporangiales</taxon>
        <taxon>Thermomonosporaceae</taxon>
        <taxon>Actinomadura</taxon>
    </lineage>
</organism>
<keyword evidence="5" id="KW-1185">Reference proteome</keyword>
<dbReference type="RefSeq" id="WP_208253701.1">
    <property type="nucleotide sequence ID" value="NZ_JAGEOJ010000001.1"/>
</dbReference>
<feature type="chain" id="PRO_5039613398" description="DUF4129 domain-containing protein" evidence="3">
    <location>
        <begin position="22"/>
        <end position="285"/>
    </location>
</feature>
<dbReference type="EMBL" id="JAGEOJ010000001">
    <property type="protein sequence ID" value="MBO2446136.1"/>
    <property type="molecule type" value="Genomic_DNA"/>
</dbReference>
<evidence type="ECO:0008006" key="6">
    <source>
        <dbReference type="Google" id="ProtNLM"/>
    </source>
</evidence>
<evidence type="ECO:0000313" key="5">
    <source>
        <dbReference type="Proteomes" id="UP000669179"/>
    </source>
</evidence>
<reference evidence="4" key="1">
    <citation type="submission" date="2021-03" db="EMBL/GenBank/DDBJ databases">
        <authorList>
            <person name="Kanchanasin P."/>
            <person name="Saeng-In P."/>
            <person name="Phongsopitanun W."/>
            <person name="Yuki M."/>
            <person name="Kudo T."/>
            <person name="Ohkuma M."/>
            <person name="Tanasupawat S."/>
        </authorList>
    </citation>
    <scope>NUCLEOTIDE SEQUENCE</scope>
    <source>
        <strain evidence="4">GKU 128</strain>
    </source>
</reference>
<keyword evidence="2" id="KW-1133">Transmembrane helix</keyword>
<comment type="caution">
    <text evidence="4">The sequence shown here is derived from an EMBL/GenBank/DDBJ whole genome shotgun (WGS) entry which is preliminary data.</text>
</comment>
<keyword evidence="2" id="KW-0472">Membrane</keyword>
<sequence length="285" mass="29527">MRHRLVSVMAAVTLTTAGLVAAGCSGEGGGTRAESPSVSRSGEFAPSRTANPPERENASPSPSKSPSQKPSEEPAPTRTSVTRTVKPTATETATATSSVTERATATVTQTATATEPALPAGAGSQTPSESDGNSSLLWLWILLAVIAGGLIAGLVYATRKRSKAEENWESQVAAACAQGATLRDAIRAAVLLPPGPEADARWTDIQRSTDGLSQKFYLLRDTAPSEEEGLRVDDAIAALQSIRLALASASGSSPGEEETANHRSMQANLQTFDYALAALRARAAV</sequence>
<evidence type="ECO:0000256" key="3">
    <source>
        <dbReference type="SAM" id="SignalP"/>
    </source>
</evidence>
<dbReference type="PROSITE" id="PS51257">
    <property type="entry name" value="PROKAR_LIPOPROTEIN"/>
    <property type="match status" value="1"/>
</dbReference>
<dbReference type="Proteomes" id="UP000669179">
    <property type="component" value="Unassembled WGS sequence"/>
</dbReference>
<feature type="region of interest" description="Disordered" evidence="1">
    <location>
        <begin position="24"/>
        <end position="129"/>
    </location>
</feature>
<name>A0A939T0S8_9ACTN</name>
<gene>
    <name evidence="4" type="ORF">J4573_03475</name>
</gene>
<keyword evidence="3" id="KW-0732">Signal</keyword>
<accession>A0A939T0S8</accession>